<protein>
    <submittedName>
        <fullName evidence="1">Uncharacterized protein</fullName>
    </submittedName>
</protein>
<gene>
    <name evidence="1" type="ORF">L6452_40122</name>
</gene>
<reference evidence="2" key="1">
    <citation type="journal article" date="2022" name="Mol. Ecol. Resour.">
        <title>The genomes of chicory, endive, great burdock and yacon provide insights into Asteraceae palaeo-polyploidization history and plant inulin production.</title>
        <authorList>
            <person name="Fan W."/>
            <person name="Wang S."/>
            <person name="Wang H."/>
            <person name="Wang A."/>
            <person name="Jiang F."/>
            <person name="Liu H."/>
            <person name="Zhao H."/>
            <person name="Xu D."/>
            <person name="Zhang Y."/>
        </authorList>
    </citation>
    <scope>NUCLEOTIDE SEQUENCE [LARGE SCALE GENOMIC DNA]</scope>
    <source>
        <strain evidence="2">cv. Niubang</strain>
    </source>
</reference>
<comment type="caution">
    <text evidence="1">The sequence shown here is derived from an EMBL/GenBank/DDBJ whole genome shotgun (WGS) entry which is preliminary data.</text>
</comment>
<proteinExistence type="predicted"/>
<reference evidence="1 2" key="2">
    <citation type="journal article" date="2022" name="Mol. Ecol. Resour.">
        <title>The genomes of chicory, endive, great burdock and yacon provide insights into Asteraceae paleo-polyploidization history and plant inulin production.</title>
        <authorList>
            <person name="Fan W."/>
            <person name="Wang S."/>
            <person name="Wang H."/>
            <person name="Wang A."/>
            <person name="Jiang F."/>
            <person name="Liu H."/>
            <person name="Zhao H."/>
            <person name="Xu D."/>
            <person name="Zhang Y."/>
        </authorList>
    </citation>
    <scope>NUCLEOTIDE SEQUENCE [LARGE SCALE GENOMIC DNA]</scope>
    <source>
        <strain evidence="2">cv. Niubang</strain>
    </source>
</reference>
<keyword evidence="2" id="KW-1185">Reference proteome</keyword>
<sequence>MFDGTIRTLSNVKFVPFMTRSLISIGQLSKLGCKIRIENESMRISRGNFVVMNGEQAENNLFHLVGDTVSSDACVADSSRNLDATRLWHLRLGHTSEKNLEILRKRKLIAVDTPTSLDFCSECVSGKQTRVSFGAGKHNTNGILDYVHTDVWGPSSTHSLSGSKYYVTFIDDFSHKLWVYVIKLKSDVFEIFKTWLALVEVETGRKLKVLRSDNGGEYTSGNFKDFCSRRGIHRHYTTPGDPQSNGVAERMNMTLLKKVRCMLVTSGFPKMFWAEALHIAVHIVNQLPCSAIGGKIPEEIWRGKGCICLKYIRVFGSPAYIHVTGQDKLDLRATKGFLLSYTDESAIQVKVIHSRHVTFDESIMFKSNHNRKPAPEPEIISSVSPTTDGDEIIIGPIVPNSSACGFTLGLEFEEDVSPPDTSTSDPVSSVQEEILNDGGGQGDTIPVSVPTRQIHRTIRPPNRYGDWDFANMSFTDQLEYVFHVVQDDPFDYSEALASSHCDKLLGAMHEEMEALSKNNTWELCPLPKGSRAIGCKWVYKVKDDKRYKARLVVKGFAQRKGIEYDDIFAPVVRHTSIRVLLALVEILDLELEQLDVKTAFLHGDLEETIYMKQPEGFISDNKPDWVYQVVEFLFIYFFMLMTC</sequence>
<evidence type="ECO:0000313" key="2">
    <source>
        <dbReference type="Proteomes" id="UP001055879"/>
    </source>
</evidence>
<evidence type="ECO:0000313" key="1">
    <source>
        <dbReference type="EMBL" id="KAI3668905.1"/>
    </source>
</evidence>
<dbReference type="Proteomes" id="UP001055879">
    <property type="component" value="Linkage Group LG16"/>
</dbReference>
<dbReference type="EMBL" id="CM042062">
    <property type="protein sequence ID" value="KAI3668905.1"/>
    <property type="molecule type" value="Genomic_DNA"/>
</dbReference>
<organism evidence="1 2">
    <name type="scientific">Arctium lappa</name>
    <name type="common">Greater burdock</name>
    <name type="synonym">Lappa major</name>
    <dbReference type="NCBI Taxonomy" id="4217"/>
    <lineage>
        <taxon>Eukaryota</taxon>
        <taxon>Viridiplantae</taxon>
        <taxon>Streptophyta</taxon>
        <taxon>Embryophyta</taxon>
        <taxon>Tracheophyta</taxon>
        <taxon>Spermatophyta</taxon>
        <taxon>Magnoliopsida</taxon>
        <taxon>eudicotyledons</taxon>
        <taxon>Gunneridae</taxon>
        <taxon>Pentapetalae</taxon>
        <taxon>asterids</taxon>
        <taxon>campanulids</taxon>
        <taxon>Asterales</taxon>
        <taxon>Asteraceae</taxon>
        <taxon>Carduoideae</taxon>
        <taxon>Cardueae</taxon>
        <taxon>Arctiinae</taxon>
        <taxon>Arctium</taxon>
    </lineage>
</organism>
<accession>A0ACB8XLM7</accession>
<name>A0ACB8XLM7_ARCLA</name>